<name>A0A1E3RMS4_MYCFV</name>
<reference evidence="3" key="1">
    <citation type="submission" date="2016-09" db="EMBL/GenBank/DDBJ databases">
        <authorList>
            <person name="Greninger A.L."/>
            <person name="Jerome K.R."/>
            <person name="Mcnair B."/>
            <person name="Wallis C."/>
            <person name="Fang F."/>
        </authorList>
    </citation>
    <scope>NUCLEOTIDE SEQUENCE [LARGE SCALE GENOMIC DNA]</scope>
    <source>
        <strain evidence="3">M6</strain>
    </source>
</reference>
<keyword evidence="3" id="KW-1185">Reference proteome</keyword>
<protein>
    <submittedName>
        <fullName evidence="2">Uncharacterized protein</fullName>
    </submittedName>
</protein>
<organism evidence="2 3">
    <name type="scientific">Mycolicibacterium flavescens</name>
    <name type="common">Mycobacterium flavescens</name>
    <dbReference type="NCBI Taxonomy" id="1776"/>
    <lineage>
        <taxon>Bacteria</taxon>
        <taxon>Bacillati</taxon>
        <taxon>Actinomycetota</taxon>
        <taxon>Actinomycetes</taxon>
        <taxon>Mycobacteriales</taxon>
        <taxon>Mycobacteriaceae</taxon>
        <taxon>Mycolicibacterium</taxon>
    </lineage>
</organism>
<dbReference type="AlphaFoldDB" id="A0A1E3RMS4"/>
<feature type="signal peptide" evidence="1">
    <location>
        <begin position="1"/>
        <end position="23"/>
    </location>
</feature>
<keyword evidence="1" id="KW-0732">Signal</keyword>
<accession>A0A1E3RMS4</accession>
<dbReference type="Proteomes" id="UP000094053">
    <property type="component" value="Unassembled WGS sequence"/>
</dbReference>
<proteinExistence type="predicted"/>
<dbReference type="InterPro" id="IPR055579">
    <property type="entry name" value="DUF7155"/>
</dbReference>
<evidence type="ECO:0000313" key="3">
    <source>
        <dbReference type="Proteomes" id="UP000094053"/>
    </source>
</evidence>
<dbReference type="STRING" id="1776.BHQ18_07130"/>
<dbReference type="RefSeq" id="WP_069412893.1">
    <property type="nucleotide sequence ID" value="NZ_JACKUL010000024.1"/>
</dbReference>
<dbReference type="Pfam" id="PF23710">
    <property type="entry name" value="DUF7155"/>
    <property type="match status" value="1"/>
</dbReference>
<dbReference type="OrthoDB" id="4736496at2"/>
<comment type="caution">
    <text evidence="2">The sequence shown here is derived from an EMBL/GenBank/DDBJ whole genome shotgun (WGS) entry which is preliminary data.</text>
</comment>
<evidence type="ECO:0000256" key="1">
    <source>
        <dbReference type="SAM" id="SignalP"/>
    </source>
</evidence>
<evidence type="ECO:0000313" key="2">
    <source>
        <dbReference type="EMBL" id="ODQ91159.1"/>
    </source>
</evidence>
<feature type="chain" id="PRO_5038632809" evidence="1">
    <location>
        <begin position="24"/>
        <end position="104"/>
    </location>
</feature>
<gene>
    <name evidence="2" type="ORF">BHQ18_07130</name>
</gene>
<sequence>MTSANNRARRIIAAGAFAVAAVAAPFAASVLSGASDVQAGPACLAWFGNKEDGKCLSYSNGNGVNVGTPDLGVYGPNSSNVPGGGIGVSTGPLFPGQTWSNGIN</sequence>
<dbReference type="EMBL" id="MIHA01000004">
    <property type="protein sequence ID" value="ODQ91159.1"/>
    <property type="molecule type" value="Genomic_DNA"/>
</dbReference>